<organism evidence="2 3">
    <name type="scientific">Alternaria tenuissima</name>
    <dbReference type="NCBI Taxonomy" id="119927"/>
    <lineage>
        <taxon>Eukaryota</taxon>
        <taxon>Fungi</taxon>
        <taxon>Dikarya</taxon>
        <taxon>Ascomycota</taxon>
        <taxon>Pezizomycotina</taxon>
        <taxon>Dothideomycetes</taxon>
        <taxon>Pleosporomycetidae</taxon>
        <taxon>Pleosporales</taxon>
        <taxon>Pleosporineae</taxon>
        <taxon>Pleosporaceae</taxon>
        <taxon>Alternaria</taxon>
        <taxon>Alternaria sect. Alternaria</taxon>
        <taxon>Alternaria alternata complex</taxon>
    </lineage>
</organism>
<keyword evidence="1" id="KW-0472">Membrane</keyword>
<evidence type="ECO:0000313" key="2">
    <source>
        <dbReference type="EMBL" id="RYN92411.1"/>
    </source>
</evidence>
<evidence type="ECO:0000313" key="3">
    <source>
        <dbReference type="Proteomes" id="UP000293195"/>
    </source>
</evidence>
<comment type="caution">
    <text evidence="2">The sequence shown here is derived from an EMBL/GenBank/DDBJ whole genome shotgun (WGS) entry which is preliminary data.</text>
</comment>
<gene>
    <name evidence="2" type="ORF">AA0119_g10001</name>
</gene>
<name>A0ABY0G225_9PLEO</name>
<protein>
    <recommendedName>
        <fullName evidence="4">Amino acid permease/ SLC12A domain-containing protein</fullName>
    </recommendedName>
</protein>
<dbReference type="EMBL" id="PDXF01000058">
    <property type="protein sequence ID" value="RYN92411.1"/>
    <property type="molecule type" value="Genomic_DNA"/>
</dbReference>
<dbReference type="Proteomes" id="UP000293195">
    <property type="component" value="Unassembled WGS sequence"/>
</dbReference>
<feature type="transmembrane region" description="Helical" evidence="1">
    <location>
        <begin position="12"/>
        <end position="34"/>
    </location>
</feature>
<reference evidence="3" key="1">
    <citation type="journal article" date="2019" name="bioRxiv">
        <title>Genomics, evolutionary history and diagnostics of the Alternaria alternata species group including apple and Asian pear pathotypes.</title>
        <authorList>
            <person name="Armitage A.D."/>
            <person name="Cockerton H.M."/>
            <person name="Sreenivasaprasad S."/>
            <person name="Woodhall J.W."/>
            <person name="Lane C.R."/>
            <person name="Harrison R.J."/>
            <person name="Clarkson J.P."/>
        </authorList>
    </citation>
    <scope>NUCLEOTIDE SEQUENCE [LARGE SCALE GENOMIC DNA]</scope>
    <source>
        <strain evidence="3">FERA 635</strain>
    </source>
</reference>
<evidence type="ECO:0000256" key="1">
    <source>
        <dbReference type="SAM" id="Phobius"/>
    </source>
</evidence>
<sequence length="309" mass="34623">MLKTVITTLQGASAFYILVGSVAGVALPGVAIGFGVDTLFFPLSILGLLRLCAAAWLTDDFIYQGDGLRDTSSTETAGPVRQSTMAKYDDIELDHPPRALDPLITMPSETSRFRSPANSWRSRFFRIAFLLVFGGVWIIALFIITPLPALADTYRYTMTTFLLGMFYFAFITISLILYTFYFFRGQTTTTIIPCVSSMWYRLYSLLLTGFMMALIIIASLETNKDPTGIYTSANMGTRFSCVKATRWLVLPQASRWAGLATEWDLGESWLSQNKTSLPVRGLQETGPFAQKEFWLYNFTGYCFGNMNDM</sequence>
<keyword evidence="3" id="KW-1185">Reference proteome</keyword>
<keyword evidence="1" id="KW-0812">Transmembrane</keyword>
<accession>A0ABY0G225</accession>
<feature type="transmembrane region" description="Helical" evidence="1">
    <location>
        <begin position="124"/>
        <end position="144"/>
    </location>
</feature>
<feature type="transmembrane region" description="Helical" evidence="1">
    <location>
        <begin position="156"/>
        <end position="181"/>
    </location>
</feature>
<keyword evidence="1" id="KW-1133">Transmembrane helix</keyword>
<feature type="transmembrane region" description="Helical" evidence="1">
    <location>
        <begin position="202"/>
        <end position="220"/>
    </location>
</feature>
<evidence type="ECO:0008006" key="4">
    <source>
        <dbReference type="Google" id="ProtNLM"/>
    </source>
</evidence>
<proteinExistence type="predicted"/>